<name>A0A3A4ZIX3_UNCKA</name>
<accession>A0A3A4ZIX3</accession>
<keyword evidence="1" id="KW-0812">Transmembrane</keyword>
<feature type="transmembrane region" description="Helical" evidence="1">
    <location>
        <begin position="49"/>
        <end position="67"/>
    </location>
</feature>
<gene>
    <name evidence="2" type="ORF">C4561_03375</name>
</gene>
<proteinExistence type="predicted"/>
<sequence>MEEVPNQTPQNPAKKSWYENPGCISLLLVFFFPLGLLLMWVYTNWDKKIKWAVTLIILFLIVLGFAIPTPSAPIANSTTINNTQTKPIPEIPEPVNEEASVVETVTEEPVAGELTAAEQEYLQKILKSTQNLTGAFSVIGEMADEPLKVYDDQDYIMRLAVAIITIQQEYKTATEIIPPTRFQDIHKDYTKALSLYTAATEELTYGIDSYDPDKINKAADLMEEASVYLNSATEKMTAIQ</sequence>
<protein>
    <submittedName>
        <fullName evidence="2">Uncharacterized protein</fullName>
    </submittedName>
</protein>
<dbReference type="EMBL" id="QZJF01000017">
    <property type="protein sequence ID" value="RJR26797.1"/>
    <property type="molecule type" value="Genomic_DNA"/>
</dbReference>
<keyword evidence="1" id="KW-0472">Membrane</keyword>
<feature type="transmembrane region" description="Helical" evidence="1">
    <location>
        <begin position="24"/>
        <end position="42"/>
    </location>
</feature>
<evidence type="ECO:0000313" key="2">
    <source>
        <dbReference type="EMBL" id="RJR26797.1"/>
    </source>
</evidence>
<dbReference type="Proteomes" id="UP000265540">
    <property type="component" value="Unassembled WGS sequence"/>
</dbReference>
<reference evidence="2 3" key="1">
    <citation type="journal article" date="2017" name="ISME J.">
        <title>Energy and carbon metabolisms in a deep terrestrial subsurface fluid microbial community.</title>
        <authorList>
            <person name="Momper L."/>
            <person name="Jungbluth S.P."/>
            <person name="Lee M.D."/>
            <person name="Amend J.P."/>
        </authorList>
    </citation>
    <scope>NUCLEOTIDE SEQUENCE [LARGE SCALE GENOMIC DNA]</scope>
    <source>
        <strain evidence="2">SURF_46</strain>
    </source>
</reference>
<evidence type="ECO:0000313" key="3">
    <source>
        <dbReference type="Proteomes" id="UP000265540"/>
    </source>
</evidence>
<dbReference type="AlphaFoldDB" id="A0A3A4ZIX3"/>
<organism evidence="2 3">
    <name type="scientific">candidate division WWE3 bacterium</name>
    <dbReference type="NCBI Taxonomy" id="2053526"/>
    <lineage>
        <taxon>Bacteria</taxon>
        <taxon>Katanobacteria</taxon>
    </lineage>
</organism>
<evidence type="ECO:0000256" key="1">
    <source>
        <dbReference type="SAM" id="Phobius"/>
    </source>
</evidence>
<keyword evidence="1" id="KW-1133">Transmembrane helix</keyword>
<comment type="caution">
    <text evidence="2">The sequence shown here is derived from an EMBL/GenBank/DDBJ whole genome shotgun (WGS) entry which is preliminary data.</text>
</comment>